<feature type="domain" description="J" evidence="7">
    <location>
        <begin position="439"/>
        <end position="509"/>
    </location>
</feature>
<dbReference type="InterPro" id="IPR009057">
    <property type="entry name" value="Homeodomain-like_sf"/>
</dbReference>
<keyword evidence="5" id="KW-0175">Coiled coil</keyword>
<comment type="caution">
    <text evidence="11">The sequence shown here is derived from an EMBL/GenBank/DDBJ whole genome shotgun (WGS) entry which is preliminary data.</text>
</comment>
<dbReference type="Gene3D" id="1.25.40.20">
    <property type="entry name" value="Ankyrin repeat-containing domain"/>
    <property type="match status" value="1"/>
</dbReference>
<keyword evidence="4" id="KW-0040">ANK repeat</keyword>
<keyword evidence="12" id="KW-1185">Reference proteome</keyword>
<reference evidence="11" key="1">
    <citation type="submission" date="2021-11" db="EMBL/GenBank/DDBJ databases">
        <authorList>
            <consortium name="Genoscope - CEA"/>
            <person name="William W."/>
        </authorList>
    </citation>
    <scope>NUCLEOTIDE SEQUENCE</scope>
</reference>
<feature type="domain" description="HTH myb-type" evidence="10">
    <location>
        <begin position="624"/>
        <end position="673"/>
    </location>
</feature>
<dbReference type="PROSITE" id="PS51294">
    <property type="entry name" value="HTH_MYB"/>
    <property type="match status" value="1"/>
</dbReference>
<dbReference type="InterPro" id="IPR052243">
    <property type="entry name" value="Mito_inner_membrane_organizer"/>
</dbReference>
<dbReference type="PANTHER" id="PTHR44157:SF1">
    <property type="entry name" value="DNAJ HOMOLOG SUBFAMILY C MEMBER 11"/>
    <property type="match status" value="1"/>
</dbReference>
<dbReference type="InterPro" id="IPR017884">
    <property type="entry name" value="SANT_dom"/>
</dbReference>
<dbReference type="Gene3D" id="1.25.40.10">
    <property type="entry name" value="Tetratricopeptide repeat domain"/>
    <property type="match status" value="1"/>
</dbReference>
<dbReference type="Gene3D" id="1.10.287.110">
    <property type="entry name" value="DnaJ domain"/>
    <property type="match status" value="1"/>
</dbReference>
<organism evidence="11 12">
    <name type="scientific">Pelagomonas calceolata</name>
    <dbReference type="NCBI Taxonomy" id="35677"/>
    <lineage>
        <taxon>Eukaryota</taxon>
        <taxon>Sar</taxon>
        <taxon>Stramenopiles</taxon>
        <taxon>Ochrophyta</taxon>
        <taxon>Pelagophyceae</taxon>
        <taxon>Pelagomonadales</taxon>
        <taxon>Pelagomonadaceae</taxon>
        <taxon>Pelagomonas</taxon>
    </lineage>
</organism>
<proteinExistence type="predicted"/>
<dbReference type="Pfam" id="PF12796">
    <property type="entry name" value="Ank_2"/>
    <property type="match status" value="1"/>
</dbReference>
<dbReference type="PROSITE" id="PS50076">
    <property type="entry name" value="DNAJ_2"/>
    <property type="match status" value="1"/>
</dbReference>
<evidence type="ECO:0000256" key="4">
    <source>
        <dbReference type="PROSITE-ProRule" id="PRU00023"/>
    </source>
</evidence>
<evidence type="ECO:0000313" key="12">
    <source>
        <dbReference type="Proteomes" id="UP000789595"/>
    </source>
</evidence>
<feature type="region of interest" description="Disordered" evidence="6">
    <location>
        <begin position="514"/>
        <end position="628"/>
    </location>
</feature>
<dbReference type="Gene3D" id="1.10.10.60">
    <property type="entry name" value="Homeodomain-like"/>
    <property type="match status" value="1"/>
</dbReference>
<feature type="compositionally biased region" description="Pro residues" evidence="6">
    <location>
        <begin position="550"/>
        <end position="583"/>
    </location>
</feature>
<dbReference type="SUPFAM" id="SSF48403">
    <property type="entry name" value="Ankyrin repeat"/>
    <property type="match status" value="1"/>
</dbReference>
<evidence type="ECO:0000256" key="5">
    <source>
        <dbReference type="SAM" id="Coils"/>
    </source>
</evidence>
<dbReference type="PRINTS" id="PR00625">
    <property type="entry name" value="JDOMAIN"/>
</dbReference>
<dbReference type="SUPFAM" id="SSF48452">
    <property type="entry name" value="TPR-like"/>
    <property type="match status" value="1"/>
</dbReference>
<dbReference type="AlphaFoldDB" id="A0A8J2T249"/>
<accession>A0A8J2T249</accession>
<dbReference type="InterPro" id="IPR001623">
    <property type="entry name" value="DnaJ_domain"/>
</dbReference>
<dbReference type="InterPro" id="IPR002110">
    <property type="entry name" value="Ankyrin_rpt"/>
</dbReference>
<dbReference type="InterPro" id="IPR011990">
    <property type="entry name" value="TPR-like_helical_dom_sf"/>
</dbReference>
<feature type="repeat" description="ANK" evidence="4">
    <location>
        <begin position="246"/>
        <end position="278"/>
    </location>
</feature>
<feature type="compositionally biased region" description="Acidic residues" evidence="6">
    <location>
        <begin position="699"/>
        <end position="717"/>
    </location>
</feature>
<dbReference type="InterPro" id="IPR036770">
    <property type="entry name" value="Ankyrin_rpt-contain_sf"/>
</dbReference>
<evidence type="ECO:0000256" key="1">
    <source>
        <dbReference type="ARBA" id="ARBA00004514"/>
    </source>
</evidence>
<name>A0A8J2T249_9STRA</name>
<evidence type="ECO:0000259" key="10">
    <source>
        <dbReference type="PROSITE" id="PS51294"/>
    </source>
</evidence>
<evidence type="ECO:0000256" key="2">
    <source>
        <dbReference type="ARBA" id="ARBA00014469"/>
    </source>
</evidence>
<dbReference type="GO" id="GO:0006325">
    <property type="term" value="P:chromatin organization"/>
    <property type="evidence" value="ECO:0007669"/>
    <property type="project" value="UniProtKB-KW"/>
</dbReference>
<dbReference type="SMART" id="SM00271">
    <property type="entry name" value="DnaJ"/>
    <property type="match status" value="1"/>
</dbReference>
<dbReference type="PROSITE" id="PS50297">
    <property type="entry name" value="ANK_REP_REGION"/>
    <property type="match status" value="1"/>
</dbReference>
<dbReference type="Pfam" id="PF00226">
    <property type="entry name" value="DnaJ"/>
    <property type="match status" value="1"/>
</dbReference>
<dbReference type="PROSITE" id="PS50088">
    <property type="entry name" value="ANK_REPEAT"/>
    <property type="match status" value="1"/>
</dbReference>
<feature type="domain" description="SANT" evidence="9">
    <location>
        <begin position="619"/>
        <end position="673"/>
    </location>
</feature>
<evidence type="ECO:0000313" key="11">
    <source>
        <dbReference type="EMBL" id="CAH0378527.1"/>
    </source>
</evidence>
<dbReference type="CDD" id="cd11660">
    <property type="entry name" value="SANT_TRF"/>
    <property type="match status" value="1"/>
</dbReference>
<dbReference type="GO" id="GO:0005829">
    <property type="term" value="C:cytosol"/>
    <property type="evidence" value="ECO:0007669"/>
    <property type="project" value="UniProtKB-SubCell"/>
</dbReference>
<keyword evidence="3" id="KW-0156">Chromatin regulator</keyword>
<dbReference type="EMBL" id="CAKKNE010000006">
    <property type="protein sequence ID" value="CAH0378527.1"/>
    <property type="molecule type" value="Genomic_DNA"/>
</dbReference>
<evidence type="ECO:0000256" key="3">
    <source>
        <dbReference type="ARBA" id="ARBA00022853"/>
    </source>
</evidence>
<feature type="coiled-coil region" evidence="5">
    <location>
        <begin position="67"/>
        <end position="108"/>
    </location>
</feature>
<evidence type="ECO:0000259" key="7">
    <source>
        <dbReference type="PROSITE" id="PS50076"/>
    </source>
</evidence>
<dbReference type="PROSITE" id="PS51293">
    <property type="entry name" value="SANT"/>
    <property type="match status" value="1"/>
</dbReference>
<evidence type="ECO:0000256" key="6">
    <source>
        <dbReference type="SAM" id="MobiDB-lite"/>
    </source>
</evidence>
<dbReference type="InterPro" id="IPR001005">
    <property type="entry name" value="SANT/Myb"/>
</dbReference>
<feature type="domain" description="Myb-like" evidence="8">
    <location>
        <begin position="616"/>
        <end position="669"/>
    </location>
</feature>
<dbReference type="OrthoDB" id="164807at2759"/>
<dbReference type="Pfam" id="PF00249">
    <property type="entry name" value="Myb_DNA-binding"/>
    <property type="match status" value="1"/>
</dbReference>
<feature type="region of interest" description="Disordered" evidence="6">
    <location>
        <begin position="691"/>
        <end position="731"/>
    </location>
</feature>
<dbReference type="InterPro" id="IPR036869">
    <property type="entry name" value="J_dom_sf"/>
</dbReference>
<dbReference type="GO" id="GO:0005739">
    <property type="term" value="C:mitochondrion"/>
    <property type="evidence" value="ECO:0007669"/>
    <property type="project" value="GOC"/>
</dbReference>
<dbReference type="SMART" id="SM00248">
    <property type="entry name" value="ANK"/>
    <property type="match status" value="3"/>
</dbReference>
<sequence>MAAYERQGGFDGYAARASRGYAAREGLYSAKGYKADKPKDDGWRLSDRLYELSLDAEAREARQKRSEDELKGQLGDAAREIARLKAALDTEQRRTREAKDEARLLKDQTRDARDDFVKELVALRHEVSLLKKTGQKSLREDDVVALAQRGDVVALRRALQPEPRATHYARLLLSCLREACKNGHDAAAGLLIRRGALQDDLRSTEGTPLHDAARGGSAPCLELILESDLTAPQAGVPDLLDAADASGNTALMVAASLGNAEAATSLLRAGADADLYNGESTASTLAKGAACQSFSSPAERFWNASAAGNRAWRRRDFSSARRHFAAALQGAGSVEDGEAAPSEIDLARLELNCAKASLRLKDATAASDHARKALQRHAAASNNSVYANAAAVLGECLELLYDFEGASRSFDDASREARDERATQWRARASFARDCHEATHYAVLALPSTADDDAVRKAYRTASLKWHPDRTAKNDPDAAKRAEKHFRRVNEAKEILLDGYKRAMYDVEVRRRVSTERGKAWPWLNAPPPRKNTSEPATRSTVAYVDENAPPTPQKAPPPMPAPTPPSEPPPPSPEPAPKQPAPPEEDDAWPPPPTTSTDAWTPPATNDDDAAETWSPRSDDDGWTEAEEEAVVDGHRLHGGDWVSIQAKFPALAQRTVDELRDKYEELRKRAEGSDDDEDDVGGFVRVAEDHTFFAPRDEDEDEGVEDDSEGEEDDVNFFAPRDDDEPQSAADDLVAQLRDAADWFDRLDEAKEGELSMNHFDELCEKLGLRDVLGQAEMDRQRFFADPGGHGVLRRGTFLGWFAALLEGEGEPLQAAEDN</sequence>
<comment type="subcellular location">
    <subcellularLocation>
        <location evidence="1">Cytoplasm</location>
        <location evidence="1">Cytosol</location>
    </subcellularLocation>
</comment>
<dbReference type="InterPro" id="IPR017930">
    <property type="entry name" value="Myb_dom"/>
</dbReference>
<dbReference type="GO" id="GO:0042407">
    <property type="term" value="P:cristae formation"/>
    <property type="evidence" value="ECO:0007669"/>
    <property type="project" value="TreeGrafter"/>
</dbReference>
<dbReference type="SMART" id="SM00717">
    <property type="entry name" value="SANT"/>
    <property type="match status" value="1"/>
</dbReference>
<dbReference type="CDD" id="cd06257">
    <property type="entry name" value="DnaJ"/>
    <property type="match status" value="1"/>
</dbReference>
<dbReference type="PANTHER" id="PTHR44157">
    <property type="entry name" value="DNAJ HOMOLOG SUBFAMILY C MEMBER 11"/>
    <property type="match status" value="1"/>
</dbReference>
<dbReference type="SUPFAM" id="SSF46689">
    <property type="entry name" value="Homeodomain-like"/>
    <property type="match status" value="1"/>
</dbReference>
<dbReference type="Proteomes" id="UP000789595">
    <property type="component" value="Unassembled WGS sequence"/>
</dbReference>
<gene>
    <name evidence="11" type="ORF">PECAL_6P01170</name>
</gene>
<dbReference type="SUPFAM" id="SSF46565">
    <property type="entry name" value="Chaperone J-domain"/>
    <property type="match status" value="1"/>
</dbReference>
<evidence type="ECO:0000259" key="8">
    <source>
        <dbReference type="PROSITE" id="PS50090"/>
    </source>
</evidence>
<evidence type="ECO:0000259" key="9">
    <source>
        <dbReference type="PROSITE" id="PS51293"/>
    </source>
</evidence>
<dbReference type="PROSITE" id="PS50090">
    <property type="entry name" value="MYB_LIKE"/>
    <property type="match status" value="1"/>
</dbReference>
<protein>
    <recommendedName>
        <fullName evidence="2">DnaJ homolog subfamily C member 2</fullName>
    </recommendedName>
</protein>